<organism evidence="2 3">
    <name type="scientific">Apiospora arundinis</name>
    <dbReference type="NCBI Taxonomy" id="335852"/>
    <lineage>
        <taxon>Eukaryota</taxon>
        <taxon>Fungi</taxon>
        <taxon>Dikarya</taxon>
        <taxon>Ascomycota</taxon>
        <taxon>Pezizomycotina</taxon>
        <taxon>Sordariomycetes</taxon>
        <taxon>Xylariomycetidae</taxon>
        <taxon>Amphisphaeriales</taxon>
        <taxon>Apiosporaceae</taxon>
        <taxon>Apiospora</taxon>
    </lineage>
</organism>
<reference evidence="2 3" key="1">
    <citation type="journal article" date="2024" name="IMA Fungus">
        <title>Apiospora arundinis, a panoply of carbohydrate-active enzymes and secondary metabolites.</title>
        <authorList>
            <person name="Sorensen T."/>
            <person name="Petersen C."/>
            <person name="Muurmann A.T."/>
            <person name="Christiansen J.V."/>
            <person name="Brundto M.L."/>
            <person name="Overgaard C.K."/>
            <person name="Boysen A.T."/>
            <person name="Wollenberg R.D."/>
            <person name="Larsen T.O."/>
            <person name="Sorensen J.L."/>
            <person name="Nielsen K.L."/>
            <person name="Sondergaard T.E."/>
        </authorList>
    </citation>
    <scope>NUCLEOTIDE SEQUENCE [LARGE SCALE GENOMIC DNA]</scope>
    <source>
        <strain evidence="2 3">AAU 773</strain>
    </source>
</reference>
<comment type="caution">
    <text evidence="2">The sequence shown here is derived from an EMBL/GenBank/DDBJ whole genome shotgun (WGS) entry which is preliminary data.</text>
</comment>
<name>A0ABR2I3Y7_9PEZI</name>
<proteinExistence type="predicted"/>
<evidence type="ECO:0000313" key="3">
    <source>
        <dbReference type="Proteomes" id="UP001390339"/>
    </source>
</evidence>
<keyword evidence="3" id="KW-1185">Reference proteome</keyword>
<dbReference type="EMBL" id="JAPCWZ010000007">
    <property type="protein sequence ID" value="KAK8856887.1"/>
    <property type="molecule type" value="Genomic_DNA"/>
</dbReference>
<feature type="region of interest" description="Disordered" evidence="1">
    <location>
        <begin position="24"/>
        <end position="45"/>
    </location>
</feature>
<protein>
    <submittedName>
        <fullName evidence="2">Uncharacterized protein</fullName>
    </submittedName>
</protein>
<evidence type="ECO:0000313" key="2">
    <source>
        <dbReference type="EMBL" id="KAK8856887.1"/>
    </source>
</evidence>
<sequence>MSFKLIVLDQLRQWHVDILTSVFGKKSNGPKHRRHQRTSNYPNPTASLGARLWQYINGINVEPKRHPTLNAFPAPVDVAALRFVESAASR</sequence>
<dbReference type="Proteomes" id="UP001390339">
    <property type="component" value="Unassembled WGS sequence"/>
</dbReference>
<feature type="compositionally biased region" description="Basic residues" evidence="1">
    <location>
        <begin position="28"/>
        <end position="37"/>
    </location>
</feature>
<evidence type="ECO:0000256" key="1">
    <source>
        <dbReference type="SAM" id="MobiDB-lite"/>
    </source>
</evidence>
<gene>
    <name evidence="2" type="ORF">PGQ11_012799</name>
</gene>
<accession>A0ABR2I3Y7</accession>